<dbReference type="AlphaFoldDB" id="A0A177MIM0"/>
<comment type="caution">
    <text evidence="1">The sequence shown here is derived from an EMBL/GenBank/DDBJ whole genome shotgun (WGS) entry which is preliminary data.</text>
</comment>
<dbReference type="SUPFAM" id="SSF52540">
    <property type="entry name" value="P-loop containing nucleoside triphosphate hydrolases"/>
    <property type="match status" value="1"/>
</dbReference>
<dbReference type="EMBL" id="LUUH01000044">
    <property type="protein sequence ID" value="OAI05294.1"/>
    <property type="molecule type" value="Genomic_DNA"/>
</dbReference>
<organism evidence="1 2">
    <name type="scientific">Methylomonas methanica</name>
    <dbReference type="NCBI Taxonomy" id="421"/>
    <lineage>
        <taxon>Bacteria</taxon>
        <taxon>Pseudomonadati</taxon>
        <taxon>Pseudomonadota</taxon>
        <taxon>Gammaproteobacteria</taxon>
        <taxon>Methylococcales</taxon>
        <taxon>Methylococcaceae</taxon>
        <taxon>Methylomonas</taxon>
    </lineage>
</organism>
<dbReference type="Proteomes" id="UP000077763">
    <property type="component" value="Unassembled WGS sequence"/>
</dbReference>
<dbReference type="InterPro" id="IPR027417">
    <property type="entry name" value="P-loop_NTPase"/>
</dbReference>
<dbReference type="Pfam" id="PF24389">
    <property type="entry name" value="ORC-CDC6-like"/>
    <property type="match status" value="1"/>
</dbReference>
<gene>
    <name evidence="1" type="ORF">A1353_00200</name>
</gene>
<dbReference type="Gene3D" id="3.40.50.300">
    <property type="entry name" value="P-loop containing nucleotide triphosphate hydrolases"/>
    <property type="match status" value="1"/>
</dbReference>
<accession>A0A177MIM0</accession>
<evidence type="ECO:0000313" key="1">
    <source>
        <dbReference type="EMBL" id="OAI05294.1"/>
    </source>
</evidence>
<dbReference type="RefSeq" id="WP_064036440.1">
    <property type="nucleotide sequence ID" value="NZ_LUUH01000044.1"/>
</dbReference>
<name>A0A177MIM0_METMH</name>
<reference evidence="1 2" key="1">
    <citation type="submission" date="2016-03" db="EMBL/GenBank/DDBJ databases">
        <authorList>
            <person name="Ploux O."/>
        </authorList>
    </citation>
    <scope>NUCLEOTIDE SEQUENCE [LARGE SCALE GENOMIC DNA]</scope>
    <source>
        <strain evidence="1 2">R-45371</strain>
    </source>
</reference>
<dbReference type="InterPro" id="IPR056955">
    <property type="entry name" value="ORC-CDC6-like"/>
</dbReference>
<sequence length="654" mass="75141">MTYRLPEIFSKNRNEESQEDNWSDFVVPYFINDLEIKSQSKAIVIMGGRGCGKTTLLRYFCHATQFSPRRSHLPENACNHIGLYWRADTNFLNSFIGGEQTPETWRAAFEHMLACEFGKEIIRSLRNLNCNPERQKRFGFLEKVNLAELKAFDESLGDSPLELEKSLQRSRTKLSMWVNNLDTYSKPTFLPADEFLRALITVLKQQLPYLNNSNFAIFIDEYENLRDEQQSFINGLLKHGAPPLLYNIAMKRNGWHTQQTIGSESIQEISDYRVIDLEEYLTDNFDLFAAELLFFRLAEHEPELCDKLPIVPDQLRSIDDIEKRYSNPEYRDFVIGSAEKMLPRISPQEASIQIIQDTKLREKLISKIKDALKKRGSNLSADRFIDNNFPESSVIMSALINREREDLNRLVTEFTELKDGAKGRLSPSGDLISNYLFGCVNSIYLDARRNSILFSGFTAHTLIAKGNIRYLLELIHRIFKIYGDTDAGNLPVVPPEIQARAVRDASESILSTVSGHGKYGPQLHALTLCLGSIFRERHRRDTQSEPEINHFTLSGGDIDEKLQNYLYEAEKWSVLFLSKETKMKSTGAISNDYILNPIFAPFFQISFRKKRSLPITSIQLMQMLEGDQSARDKLVRELGRQESKSVEQSDIFGE</sequence>
<proteinExistence type="predicted"/>
<evidence type="ECO:0000313" key="2">
    <source>
        <dbReference type="Proteomes" id="UP000077763"/>
    </source>
</evidence>
<protein>
    <submittedName>
        <fullName evidence="1">Uncharacterized protein</fullName>
    </submittedName>
</protein>